<dbReference type="Proteomes" id="UP000762676">
    <property type="component" value="Unassembled WGS sequence"/>
</dbReference>
<name>A0AAV4IGL6_9GAST</name>
<reference evidence="1 2" key="1">
    <citation type="journal article" date="2021" name="Elife">
        <title>Chloroplast acquisition without the gene transfer in kleptoplastic sea slugs, Plakobranchus ocellatus.</title>
        <authorList>
            <person name="Maeda T."/>
            <person name="Takahashi S."/>
            <person name="Yoshida T."/>
            <person name="Shimamura S."/>
            <person name="Takaki Y."/>
            <person name="Nagai Y."/>
            <person name="Toyoda A."/>
            <person name="Suzuki Y."/>
            <person name="Arimoto A."/>
            <person name="Ishii H."/>
            <person name="Satoh N."/>
            <person name="Nishiyama T."/>
            <person name="Hasebe M."/>
            <person name="Maruyama T."/>
            <person name="Minagawa J."/>
            <person name="Obokata J."/>
            <person name="Shigenobu S."/>
        </authorList>
    </citation>
    <scope>NUCLEOTIDE SEQUENCE [LARGE SCALE GENOMIC DNA]</scope>
</reference>
<accession>A0AAV4IGL6</accession>
<sequence length="84" mass="9504">MTLLDQEWNHEADADLIMAQMMFGGFRNRKKIQPSKSIEGTSFSLFPFHSGLINGRGRFYTTLDGVNTGAPLTTFRVTQGQTYR</sequence>
<keyword evidence="2" id="KW-1185">Reference proteome</keyword>
<proteinExistence type="predicted"/>
<dbReference type="AlphaFoldDB" id="A0AAV4IGL6"/>
<gene>
    <name evidence="1" type="ORF">ElyMa_004750900</name>
</gene>
<evidence type="ECO:0000313" key="1">
    <source>
        <dbReference type="EMBL" id="GFS08212.1"/>
    </source>
</evidence>
<evidence type="ECO:0000313" key="2">
    <source>
        <dbReference type="Proteomes" id="UP000762676"/>
    </source>
</evidence>
<dbReference type="Gene3D" id="2.60.40.420">
    <property type="entry name" value="Cupredoxins - blue copper proteins"/>
    <property type="match status" value="1"/>
</dbReference>
<protein>
    <submittedName>
        <fullName evidence="1">L-ascorbate oxidase</fullName>
    </submittedName>
</protein>
<organism evidence="1 2">
    <name type="scientific">Elysia marginata</name>
    <dbReference type="NCBI Taxonomy" id="1093978"/>
    <lineage>
        <taxon>Eukaryota</taxon>
        <taxon>Metazoa</taxon>
        <taxon>Spiralia</taxon>
        <taxon>Lophotrochozoa</taxon>
        <taxon>Mollusca</taxon>
        <taxon>Gastropoda</taxon>
        <taxon>Heterobranchia</taxon>
        <taxon>Euthyneura</taxon>
        <taxon>Panpulmonata</taxon>
        <taxon>Sacoglossa</taxon>
        <taxon>Placobranchoidea</taxon>
        <taxon>Plakobranchidae</taxon>
        <taxon>Elysia</taxon>
    </lineage>
</organism>
<comment type="caution">
    <text evidence="1">The sequence shown here is derived from an EMBL/GenBank/DDBJ whole genome shotgun (WGS) entry which is preliminary data.</text>
</comment>
<dbReference type="InterPro" id="IPR008972">
    <property type="entry name" value="Cupredoxin"/>
</dbReference>
<dbReference type="EMBL" id="BMAT01009537">
    <property type="protein sequence ID" value="GFS08212.1"/>
    <property type="molecule type" value="Genomic_DNA"/>
</dbReference>